<evidence type="ECO:0000313" key="10">
    <source>
        <dbReference type="EMBL" id="RFZ80244.1"/>
    </source>
</evidence>
<dbReference type="Proteomes" id="UP000260680">
    <property type="component" value="Unassembled WGS sequence"/>
</dbReference>
<evidence type="ECO:0000256" key="3">
    <source>
        <dbReference type="ARBA" id="ARBA00015872"/>
    </source>
</evidence>
<accession>A0A3E2NGW0</accession>
<dbReference type="SUPFAM" id="SSF56425">
    <property type="entry name" value="Succinate dehydrogenase/fumarate reductase flavoprotein, catalytic domain"/>
    <property type="match status" value="1"/>
</dbReference>
<dbReference type="OrthoDB" id="9806724at2"/>
<dbReference type="InterPro" id="IPR005025">
    <property type="entry name" value="FMN_Rdtase-like_dom"/>
</dbReference>
<dbReference type="Pfam" id="PF03358">
    <property type="entry name" value="FMN_red"/>
    <property type="match status" value="1"/>
</dbReference>
<dbReference type="Gene3D" id="3.50.50.60">
    <property type="entry name" value="FAD/NAD(P)-binding domain"/>
    <property type="match status" value="2"/>
</dbReference>
<dbReference type="InterPro" id="IPR027477">
    <property type="entry name" value="Succ_DH/fumarate_Rdtase_cat_sf"/>
</dbReference>
<dbReference type="InterPro" id="IPR010960">
    <property type="entry name" value="Flavocytochrome_c"/>
</dbReference>
<dbReference type="Gene3D" id="3.90.1010.20">
    <property type="match status" value="1"/>
</dbReference>
<dbReference type="EC" id="1.3.99.33" evidence="2 8"/>
<evidence type="ECO:0000256" key="7">
    <source>
        <dbReference type="ARBA" id="ARBA00049922"/>
    </source>
</evidence>
<dbReference type="Pfam" id="PF00890">
    <property type="entry name" value="FAD_binding_2"/>
    <property type="match status" value="2"/>
</dbReference>
<protein>
    <recommendedName>
        <fullName evidence="3 8">Urocanate reductase</fullName>
        <ecNumber evidence="2 8">1.3.99.33</ecNumber>
    </recommendedName>
</protein>
<organism evidence="10 11">
    <name type="scientific">Lacrimispora amygdalina</name>
    <dbReference type="NCBI Taxonomy" id="253257"/>
    <lineage>
        <taxon>Bacteria</taxon>
        <taxon>Bacillati</taxon>
        <taxon>Bacillota</taxon>
        <taxon>Clostridia</taxon>
        <taxon>Lachnospirales</taxon>
        <taxon>Lachnospiraceae</taxon>
        <taxon>Lacrimispora</taxon>
    </lineage>
</organism>
<dbReference type="GO" id="GO:0016020">
    <property type="term" value="C:membrane"/>
    <property type="evidence" value="ECO:0007669"/>
    <property type="project" value="InterPro"/>
</dbReference>
<dbReference type="SUPFAM" id="SSF52218">
    <property type="entry name" value="Flavoproteins"/>
    <property type="match status" value="1"/>
</dbReference>
<comment type="similarity">
    <text evidence="1 8">Belongs to the FAD-dependent oxidoreductase 2 family. FRD/SDH subfamily.</text>
</comment>
<reference evidence="10 11" key="1">
    <citation type="submission" date="2018-07" db="EMBL/GenBank/DDBJ databases">
        <title>New species, Clostridium PI-S10-A1B.</title>
        <authorList>
            <person name="Krishna G."/>
            <person name="Summeta K."/>
            <person name="Shikha S."/>
            <person name="Prabhu P.B."/>
            <person name="Suresh K."/>
        </authorList>
    </citation>
    <scope>NUCLEOTIDE SEQUENCE [LARGE SCALE GENOMIC DNA]</scope>
    <source>
        <strain evidence="10 11">PI-S10-A1B</strain>
    </source>
</reference>
<dbReference type="GO" id="GO:0010181">
    <property type="term" value="F:FMN binding"/>
    <property type="evidence" value="ECO:0007669"/>
    <property type="project" value="InterPro"/>
</dbReference>
<evidence type="ECO:0000256" key="8">
    <source>
        <dbReference type="RuleBase" id="RU366062"/>
    </source>
</evidence>
<comment type="caution">
    <text evidence="10">The sequence shown here is derived from an EMBL/GenBank/DDBJ whole genome shotgun (WGS) entry which is preliminary data.</text>
</comment>
<evidence type="ECO:0000256" key="5">
    <source>
        <dbReference type="ARBA" id="ARBA00022827"/>
    </source>
</evidence>
<evidence type="ECO:0000256" key="4">
    <source>
        <dbReference type="ARBA" id="ARBA00022630"/>
    </source>
</evidence>
<dbReference type="Gene3D" id="3.90.700.10">
    <property type="entry name" value="Succinate dehydrogenase/fumarate reductase flavoprotein, catalytic domain"/>
    <property type="match status" value="1"/>
</dbReference>
<dbReference type="InterPro" id="IPR050315">
    <property type="entry name" value="FAD-oxidoreductase_2"/>
</dbReference>
<dbReference type="InterPro" id="IPR029039">
    <property type="entry name" value="Flavoprotein-like_sf"/>
</dbReference>
<evidence type="ECO:0000313" key="11">
    <source>
        <dbReference type="Proteomes" id="UP000260680"/>
    </source>
</evidence>
<dbReference type="Gene3D" id="3.40.50.360">
    <property type="match status" value="1"/>
</dbReference>
<name>A0A3E2NGW0_9FIRM</name>
<dbReference type="AlphaFoldDB" id="A0A3E2NGW0"/>
<keyword evidence="4 8" id="KW-0285">Flavoprotein</keyword>
<evidence type="ECO:0000256" key="6">
    <source>
        <dbReference type="ARBA" id="ARBA00023002"/>
    </source>
</evidence>
<feature type="domain" description="FMN-binding" evidence="9">
    <location>
        <begin position="201"/>
        <end position="275"/>
    </location>
</feature>
<keyword evidence="6 8" id="KW-0560">Oxidoreductase</keyword>
<dbReference type="PANTHER" id="PTHR43400">
    <property type="entry name" value="FUMARATE REDUCTASE"/>
    <property type="match status" value="1"/>
</dbReference>
<dbReference type="RefSeq" id="WP_117415830.1">
    <property type="nucleotide sequence ID" value="NZ_QOHO01000013.1"/>
</dbReference>
<dbReference type="NCBIfam" id="TIGR01813">
    <property type="entry name" value="flavo_cyto_c"/>
    <property type="match status" value="1"/>
</dbReference>
<keyword evidence="5 8" id="KW-0274">FAD</keyword>
<evidence type="ECO:0000259" key="9">
    <source>
        <dbReference type="SMART" id="SM00900"/>
    </source>
</evidence>
<evidence type="ECO:0000256" key="1">
    <source>
        <dbReference type="ARBA" id="ARBA00008040"/>
    </source>
</evidence>
<sequence>MKFIAIVGTNAKKSYNRKLLQFMKKHFESKAEIEVLDITDVPMFNQSDNQSYGEVIQMFNEKITASDGVIIATPEYNHSIPSSLKSLIEWLSFDLHPLAGKPVMIVGASLGTQGSSRAQLHLRQILDAPGVDANVMPGYEFLLGNASKAFDDEGNLSNEGTIDFLDICFLRFMRFANIANQLNEEEEFSFTPGEYEVNAIGHSGKLPMKVSFSEKRIESINIDTRGETEGIADVVFVRIPDKILEGQTLNVDALSGASETSNAVIDGVAKAVKLAGVNPDILKRRPKPASSRNRQDEEYTCDVVVVGGGGAGLSAAATALQNGSSVIVLEKYPAVGGNTIRSGGPVNAADPEWQREFDENPGERHTIESLLETDESQIHPEYLEDFHALKEEFSKYQEKFGTGKGHLFDSPLLHRMQTYFGGKRTDLNGNTIYGQYDLVKILTDRALESVKWLEEIGVEYDKSVVFAPVGALWRRGHKPVKSYGTAFILALTKYVEEHSGKIITDSPVKEFIMENGEIAGVMATGVNGQKITVRAKAVVLASGGFGANTKMLKEYNTYWSAIDDNIRTTNSFAMTGDGIQLGKSVGAALTGMGFTQMMPVADPDTGELFSGIQVPPENFVIVNKSGRRFVNEFSGRDVLTKAAIDQGGLFYLIADDEIKKTAANTSQEKLDRQVEAGTLFRADTIEELAVKVGMDPEVLKETIVKYNSYVDAGFDPEFHKDTFSLKVEKAPFYATPRKPAVHHTMGGLKIDTNTHVLDENGQPIKHLYAAGEVAGGIHAGNRLGGNALTDIFTFGRIAGKTAVDEMK</sequence>
<dbReference type="GO" id="GO:0033765">
    <property type="term" value="F:steroid dehydrogenase activity, acting on the CH-CH group of donors"/>
    <property type="evidence" value="ECO:0007669"/>
    <property type="project" value="UniProtKB-ARBA"/>
</dbReference>
<dbReference type="PANTHER" id="PTHR43400:SF7">
    <property type="entry name" value="FAD-DEPENDENT OXIDOREDUCTASE 2 FAD BINDING DOMAIN-CONTAINING PROTEIN"/>
    <property type="match status" value="1"/>
</dbReference>
<comment type="cofactor">
    <cofactor evidence="8">
        <name>FMN</name>
        <dbReference type="ChEBI" id="CHEBI:58210"/>
    </cofactor>
    <text evidence="8">Binds 1 or 2 FMN covalently per subunit.</text>
</comment>
<dbReference type="SMART" id="SM00900">
    <property type="entry name" value="FMN_bind"/>
    <property type="match status" value="1"/>
</dbReference>
<proteinExistence type="inferred from homology"/>
<comment type="cofactor">
    <cofactor evidence="8">
        <name>FAD</name>
        <dbReference type="ChEBI" id="CHEBI:57692"/>
    </cofactor>
    <text evidence="8">Binds 1 FAD per subunit.</text>
</comment>
<evidence type="ECO:0000256" key="2">
    <source>
        <dbReference type="ARBA" id="ARBA00013137"/>
    </source>
</evidence>
<comment type="catalytic activity">
    <reaction evidence="7 8">
        <text>dihydrourocanate + A = urocanate + AH2</text>
        <dbReference type="Rhea" id="RHEA:36059"/>
        <dbReference type="ChEBI" id="CHEBI:13193"/>
        <dbReference type="ChEBI" id="CHEBI:17499"/>
        <dbReference type="ChEBI" id="CHEBI:27247"/>
        <dbReference type="ChEBI" id="CHEBI:72991"/>
        <dbReference type="EC" id="1.3.99.33"/>
    </reaction>
</comment>
<gene>
    <name evidence="10" type="ORF">DS742_04605</name>
</gene>
<dbReference type="InterPro" id="IPR007329">
    <property type="entry name" value="FMN-bd"/>
</dbReference>
<dbReference type="EMBL" id="QOHO01000013">
    <property type="protein sequence ID" value="RFZ80244.1"/>
    <property type="molecule type" value="Genomic_DNA"/>
</dbReference>
<dbReference type="InterPro" id="IPR003953">
    <property type="entry name" value="FAD-dep_OxRdtase_2_FAD-bd"/>
</dbReference>
<dbReference type="SUPFAM" id="SSF51905">
    <property type="entry name" value="FAD/NAD(P)-binding domain"/>
    <property type="match status" value="1"/>
</dbReference>
<dbReference type="Pfam" id="PF04205">
    <property type="entry name" value="FMN_bind"/>
    <property type="match status" value="1"/>
</dbReference>
<dbReference type="InterPro" id="IPR036188">
    <property type="entry name" value="FAD/NAD-bd_sf"/>
</dbReference>